<name>A0A2N9FQ76_FAGSY</name>
<dbReference type="AlphaFoldDB" id="A0A2N9FQ76"/>
<dbReference type="EMBL" id="OIVN01001060">
    <property type="protein sequence ID" value="SPC89343.1"/>
    <property type="molecule type" value="Genomic_DNA"/>
</dbReference>
<proteinExistence type="predicted"/>
<accession>A0A2N9FQ76</accession>
<reference evidence="1" key="1">
    <citation type="submission" date="2018-02" db="EMBL/GenBank/DDBJ databases">
        <authorList>
            <person name="Cohen D.B."/>
            <person name="Kent A.D."/>
        </authorList>
    </citation>
    <scope>NUCLEOTIDE SEQUENCE</scope>
</reference>
<evidence type="ECO:0000313" key="1">
    <source>
        <dbReference type="EMBL" id="SPC89343.1"/>
    </source>
</evidence>
<protein>
    <submittedName>
        <fullName evidence="1">Uncharacterized protein</fullName>
    </submittedName>
</protein>
<sequence>MVCSVIRSVTRTINASDLVLRKESPVPPIIQLLPALTKPAERLVLSVSRPLHVSSVENLSFGSATKCEAMVAEEGKSIIGVYLATWWALQNVGVFNIYNTNEVLNSLNALLLACAWGSLSLVMLMNISSSSKDDESSRSPSMSKTVKKFFYPKHMTKLINDSNSDIEFWYFKERLLSPYPES</sequence>
<gene>
    <name evidence="1" type="ORF">FSB_LOCUS17225</name>
</gene>
<organism evidence="1">
    <name type="scientific">Fagus sylvatica</name>
    <name type="common">Beechnut</name>
    <dbReference type="NCBI Taxonomy" id="28930"/>
    <lineage>
        <taxon>Eukaryota</taxon>
        <taxon>Viridiplantae</taxon>
        <taxon>Streptophyta</taxon>
        <taxon>Embryophyta</taxon>
        <taxon>Tracheophyta</taxon>
        <taxon>Spermatophyta</taxon>
        <taxon>Magnoliopsida</taxon>
        <taxon>eudicotyledons</taxon>
        <taxon>Gunneridae</taxon>
        <taxon>Pentapetalae</taxon>
        <taxon>rosids</taxon>
        <taxon>fabids</taxon>
        <taxon>Fagales</taxon>
        <taxon>Fagaceae</taxon>
        <taxon>Fagus</taxon>
    </lineage>
</organism>